<accession>A9FIE9</accession>
<dbReference type="InterPro" id="IPR005467">
    <property type="entry name" value="His_kinase_dom"/>
</dbReference>
<dbReference type="GO" id="GO:0005524">
    <property type="term" value="F:ATP binding"/>
    <property type="evidence" value="ECO:0007669"/>
    <property type="project" value="UniProtKB-KW"/>
</dbReference>
<dbReference type="Proteomes" id="UP000002139">
    <property type="component" value="Chromosome"/>
</dbReference>
<dbReference type="EC" id="2.7.13.3" evidence="2"/>
<evidence type="ECO:0000256" key="5">
    <source>
        <dbReference type="ARBA" id="ARBA00022777"/>
    </source>
</evidence>
<dbReference type="PANTHER" id="PTHR44936:SF10">
    <property type="entry name" value="SENSOR PROTEIN RSTB"/>
    <property type="match status" value="1"/>
</dbReference>
<dbReference type="STRING" id="448385.sce1690"/>
<dbReference type="eggNOG" id="COG5000">
    <property type="taxonomic scope" value="Bacteria"/>
</dbReference>
<feature type="domain" description="Histidine kinase" evidence="8">
    <location>
        <begin position="391"/>
        <end position="597"/>
    </location>
</feature>
<organism evidence="9 10">
    <name type="scientific">Sorangium cellulosum (strain So ce56)</name>
    <name type="common">Polyangium cellulosum (strain So ce56)</name>
    <dbReference type="NCBI Taxonomy" id="448385"/>
    <lineage>
        <taxon>Bacteria</taxon>
        <taxon>Pseudomonadati</taxon>
        <taxon>Myxococcota</taxon>
        <taxon>Polyangia</taxon>
        <taxon>Polyangiales</taxon>
        <taxon>Polyangiaceae</taxon>
        <taxon>Sorangium</taxon>
    </lineage>
</organism>
<evidence type="ECO:0000256" key="3">
    <source>
        <dbReference type="ARBA" id="ARBA00022679"/>
    </source>
</evidence>
<dbReference type="InterPro" id="IPR050980">
    <property type="entry name" value="2C_sensor_his_kinase"/>
</dbReference>
<evidence type="ECO:0000256" key="1">
    <source>
        <dbReference type="ARBA" id="ARBA00000085"/>
    </source>
</evidence>
<evidence type="ECO:0000256" key="2">
    <source>
        <dbReference type="ARBA" id="ARBA00012438"/>
    </source>
</evidence>
<dbReference type="InterPro" id="IPR003594">
    <property type="entry name" value="HATPase_dom"/>
</dbReference>
<proteinExistence type="predicted"/>
<dbReference type="HOGENOM" id="CLU_454062_0_0_7"/>
<dbReference type="KEGG" id="scl:sce1690"/>
<evidence type="ECO:0000256" key="4">
    <source>
        <dbReference type="ARBA" id="ARBA00022741"/>
    </source>
</evidence>
<keyword evidence="10" id="KW-1185">Reference proteome</keyword>
<dbReference type="InterPro" id="IPR036890">
    <property type="entry name" value="HATPase_C_sf"/>
</dbReference>
<dbReference type="EMBL" id="AM746676">
    <property type="protein sequence ID" value="CAN91848.1"/>
    <property type="molecule type" value="Genomic_DNA"/>
</dbReference>
<name>A9FIE9_SORC5</name>
<dbReference type="PANTHER" id="PTHR44936">
    <property type="entry name" value="SENSOR PROTEIN CREC"/>
    <property type="match status" value="1"/>
</dbReference>
<dbReference type="AlphaFoldDB" id="A9FIE9"/>
<dbReference type="PROSITE" id="PS50109">
    <property type="entry name" value="HIS_KIN"/>
    <property type="match status" value="1"/>
</dbReference>
<dbReference type="Pfam" id="PF02518">
    <property type="entry name" value="HATPase_c"/>
    <property type="match status" value="1"/>
</dbReference>
<sequence>MAPRSVLAAPTRGRRADPPLGATGVDAEQAGAAWIATDAAQRSPRMTVTARRIRRTRVLSHGEPRRVDGASTARSTAAVDFLERLRAYLESVARTPEGQPRPRIDVAAHRRHVLTVIDQLSTDPEHARELTGKWLQPSFATLIEKLAEGIEGDILAPDASQAEITATIDIAISRLLGVSSTTGSLARDAALDRITENAAVWAHYKRTSRDWVSPPPRYAFEIRAVRRRGGRTTLTPLGATLLDLPGSDAVRWLLAVESAQSLGPNDDWRVHPELARELLQAPERHFYVASDPEEPSFRYSRSSVHRLEALGLVRCSNFSWEEPHYDWGYTVQEPARPLLEEIAEQRATPFAVLADALLRDESSLALGRALPEPGLAAHESAAAANALQARMVVHEIRNALVPAEVALARLVRDAGEAAEVSKQRARVEAGIRRALRFVDEMMKVASLGAEPPAPFDVVSSLREVVAGMADELNGHLRFAPPTEGIVLVGPRARFALAVRNLLSNAGRAVAGRDGTVEMTIAPAEDAVTVHIDDNGPGVPEEQRRAIFAPGVALVSGGSGQGLALVRQVVEDEMGGAAVCSQSPLGGARFTITVPVKKSRTP</sequence>
<dbReference type="GO" id="GO:0004673">
    <property type="term" value="F:protein histidine kinase activity"/>
    <property type="evidence" value="ECO:0007669"/>
    <property type="project" value="UniProtKB-EC"/>
</dbReference>
<dbReference type="PRINTS" id="PR00344">
    <property type="entry name" value="BCTRLSENSOR"/>
</dbReference>
<dbReference type="SUPFAM" id="SSF55874">
    <property type="entry name" value="ATPase domain of HSP90 chaperone/DNA topoisomerase II/histidine kinase"/>
    <property type="match status" value="1"/>
</dbReference>
<keyword evidence="4" id="KW-0547">Nucleotide-binding</keyword>
<protein>
    <recommendedName>
        <fullName evidence="2">histidine kinase</fullName>
        <ecNumber evidence="2">2.7.13.3</ecNumber>
    </recommendedName>
</protein>
<comment type="catalytic activity">
    <reaction evidence="1">
        <text>ATP + protein L-histidine = ADP + protein N-phospho-L-histidine.</text>
        <dbReference type="EC" id="2.7.13.3"/>
    </reaction>
</comment>
<evidence type="ECO:0000256" key="7">
    <source>
        <dbReference type="SAM" id="MobiDB-lite"/>
    </source>
</evidence>
<dbReference type="Gene3D" id="3.30.565.10">
    <property type="entry name" value="Histidine kinase-like ATPase, C-terminal domain"/>
    <property type="match status" value="1"/>
</dbReference>
<dbReference type="InterPro" id="IPR004358">
    <property type="entry name" value="Sig_transdc_His_kin-like_C"/>
</dbReference>
<feature type="region of interest" description="Disordered" evidence="7">
    <location>
        <begin position="1"/>
        <end position="25"/>
    </location>
</feature>
<keyword evidence="3 9" id="KW-0808">Transferase</keyword>
<evidence type="ECO:0000313" key="9">
    <source>
        <dbReference type="EMBL" id="CAN91848.1"/>
    </source>
</evidence>
<keyword evidence="5 9" id="KW-0418">Kinase</keyword>
<keyword evidence="6" id="KW-0067">ATP-binding</keyword>
<evidence type="ECO:0000259" key="8">
    <source>
        <dbReference type="PROSITE" id="PS50109"/>
    </source>
</evidence>
<reference evidence="9 10" key="1">
    <citation type="journal article" date="2007" name="Nat. Biotechnol.">
        <title>Complete genome sequence of the myxobacterium Sorangium cellulosum.</title>
        <authorList>
            <person name="Schneiker S."/>
            <person name="Perlova O."/>
            <person name="Kaiser O."/>
            <person name="Gerth K."/>
            <person name="Alici A."/>
            <person name="Altmeyer M.O."/>
            <person name="Bartels D."/>
            <person name="Bekel T."/>
            <person name="Beyer S."/>
            <person name="Bode E."/>
            <person name="Bode H.B."/>
            <person name="Bolten C.J."/>
            <person name="Choudhuri J.V."/>
            <person name="Doss S."/>
            <person name="Elnakady Y.A."/>
            <person name="Frank B."/>
            <person name="Gaigalat L."/>
            <person name="Goesmann A."/>
            <person name="Groeger C."/>
            <person name="Gross F."/>
            <person name="Jelsbak L."/>
            <person name="Jelsbak L."/>
            <person name="Kalinowski J."/>
            <person name="Kegler C."/>
            <person name="Knauber T."/>
            <person name="Konietzny S."/>
            <person name="Kopp M."/>
            <person name="Krause L."/>
            <person name="Krug D."/>
            <person name="Linke B."/>
            <person name="Mahmud T."/>
            <person name="Martinez-Arias R."/>
            <person name="McHardy A.C."/>
            <person name="Merai M."/>
            <person name="Meyer F."/>
            <person name="Mormann S."/>
            <person name="Munoz-Dorado J."/>
            <person name="Perez J."/>
            <person name="Pradella S."/>
            <person name="Rachid S."/>
            <person name="Raddatz G."/>
            <person name="Rosenau F."/>
            <person name="Rueckert C."/>
            <person name="Sasse F."/>
            <person name="Scharfe M."/>
            <person name="Schuster S.C."/>
            <person name="Suen G."/>
            <person name="Treuner-Lange A."/>
            <person name="Velicer G.J."/>
            <person name="Vorholter F.-J."/>
            <person name="Weissman K.J."/>
            <person name="Welch R.D."/>
            <person name="Wenzel S.C."/>
            <person name="Whitworth D.E."/>
            <person name="Wilhelm S."/>
            <person name="Wittmann C."/>
            <person name="Bloecker H."/>
            <person name="Puehler A."/>
            <person name="Mueller R."/>
        </authorList>
    </citation>
    <scope>NUCLEOTIDE SEQUENCE [LARGE SCALE GENOMIC DNA]</scope>
    <source>
        <strain evidence="10">So ce56</strain>
    </source>
</reference>
<gene>
    <name evidence="9" type="ordered locus">sce1690</name>
</gene>
<dbReference type="SMART" id="SM00387">
    <property type="entry name" value="HATPase_c"/>
    <property type="match status" value="1"/>
</dbReference>
<evidence type="ECO:0000313" key="10">
    <source>
        <dbReference type="Proteomes" id="UP000002139"/>
    </source>
</evidence>
<evidence type="ECO:0000256" key="6">
    <source>
        <dbReference type="ARBA" id="ARBA00022840"/>
    </source>
</evidence>